<keyword evidence="2" id="KW-1185">Reference proteome</keyword>
<dbReference type="STRING" id="1909395.BKM31_44485"/>
<sequence>MSRIRARFWDPTGRHYGLPTWPWRMAPPHLLTRRQLTAAGLRPGGQGVQGQVLWASRRYRARGGVRAAYLYDVRFALPKRTATVRQRAALAKANAARRTCPHCQRDAGYVLPRHLGLCLDCADRREMERAA</sequence>
<name>A0A1V0ABM1_9ACTN</name>
<dbReference type="OrthoDB" id="4553528at2"/>
<dbReference type="KEGG" id="noa:BKM31_44485"/>
<accession>A0A1V0ABM1</accession>
<evidence type="ECO:0000313" key="2">
    <source>
        <dbReference type="Proteomes" id="UP000190797"/>
    </source>
</evidence>
<dbReference type="EMBL" id="CP017717">
    <property type="protein sequence ID" value="AQZ67586.1"/>
    <property type="molecule type" value="Genomic_DNA"/>
</dbReference>
<protein>
    <submittedName>
        <fullName evidence="1">Uncharacterized protein</fullName>
    </submittedName>
</protein>
<dbReference type="InterPro" id="IPR048142">
    <property type="entry name" value="QRL_CxxC_CxxC"/>
</dbReference>
<evidence type="ECO:0000313" key="1">
    <source>
        <dbReference type="EMBL" id="AQZ67586.1"/>
    </source>
</evidence>
<dbReference type="Proteomes" id="UP000190797">
    <property type="component" value="Chromosome"/>
</dbReference>
<dbReference type="RefSeq" id="WP_080043893.1">
    <property type="nucleotide sequence ID" value="NZ_CP017717.1"/>
</dbReference>
<dbReference type="NCBIfam" id="NF041638">
    <property type="entry name" value="QRL_CxxC_CxxC"/>
    <property type="match status" value="1"/>
</dbReference>
<proteinExistence type="predicted"/>
<gene>
    <name evidence="1" type="ORF">BKM31_44485</name>
</gene>
<reference evidence="2" key="1">
    <citation type="journal article" date="2017" name="Med. Chem. Commun.">
        <title>Nonomuraea sp. ATCC 55076 harbours the largest actinomycete chromosome to date and the kistamicin biosynthetic gene cluster.</title>
        <authorList>
            <person name="Nazari B."/>
            <person name="Forneris C.C."/>
            <person name="Gibson M.I."/>
            <person name="Moon K."/>
            <person name="Schramma K.R."/>
            <person name="Seyedsayamdost M.R."/>
        </authorList>
    </citation>
    <scope>NUCLEOTIDE SEQUENCE [LARGE SCALE GENOMIC DNA]</scope>
    <source>
        <strain evidence="2">ATCC 55076</strain>
    </source>
</reference>
<organism evidence="1 2">
    <name type="scientific">[Actinomadura] parvosata subsp. kistnae</name>
    <dbReference type="NCBI Taxonomy" id="1909395"/>
    <lineage>
        <taxon>Bacteria</taxon>
        <taxon>Bacillati</taxon>
        <taxon>Actinomycetota</taxon>
        <taxon>Actinomycetes</taxon>
        <taxon>Streptosporangiales</taxon>
        <taxon>Streptosporangiaceae</taxon>
        <taxon>Nonomuraea</taxon>
    </lineage>
</organism>
<dbReference type="AlphaFoldDB" id="A0A1V0ABM1"/>